<dbReference type="Gene3D" id="3.40.630.30">
    <property type="match status" value="1"/>
</dbReference>
<dbReference type="SUPFAM" id="SSF55729">
    <property type="entry name" value="Acyl-CoA N-acyltransferases (Nat)"/>
    <property type="match status" value="1"/>
</dbReference>
<accession>A0A2S9KJ85</accession>
<gene>
    <name evidence="2" type="ORF">C6P61_00620</name>
    <name evidence="1" type="ORF">F5985_11565</name>
</gene>
<reference evidence="1 4" key="2">
    <citation type="submission" date="2019-09" db="EMBL/GenBank/DDBJ databases">
        <title>Identification of Malikia spinosa a prominent benzene-, toluene-, and ethylbenzene-degrading bacterium: enrichment, isolation and whole genome sequencing.</title>
        <authorList>
            <person name="Tancsics A."/>
            <person name="Revesz F."/>
            <person name="Kriszt B."/>
        </authorList>
    </citation>
    <scope>NUCLEOTIDE SEQUENCE [LARGE SCALE GENOMIC DNA]</scope>
    <source>
        <strain evidence="1 4">AB6</strain>
    </source>
</reference>
<reference evidence="2 3" key="1">
    <citation type="submission" date="2018-03" db="EMBL/GenBank/DDBJ databases">
        <title>Comparative genomics illustrates the genes involved in a hyperalkaliphilic mechanisms of Serpentinomonas isolated from highly-alkaline calcium-rich serpentinized springs.</title>
        <authorList>
            <person name="Suzuki S."/>
            <person name="Ishii S."/>
            <person name="Walworth N."/>
            <person name="Bird L."/>
            <person name="Kuenen J.G."/>
            <person name="Nealson K.H."/>
        </authorList>
    </citation>
    <scope>NUCLEOTIDE SEQUENCE [LARGE SCALE GENOMIC DNA]</scope>
    <source>
        <strain evidence="2 3">83</strain>
    </source>
</reference>
<dbReference type="Proteomes" id="UP000238326">
    <property type="component" value="Unassembled WGS sequence"/>
</dbReference>
<proteinExistence type="predicted"/>
<keyword evidence="3" id="KW-1185">Reference proteome</keyword>
<evidence type="ECO:0000313" key="1">
    <source>
        <dbReference type="EMBL" id="MYZ52758.1"/>
    </source>
</evidence>
<protein>
    <recommendedName>
        <fullName evidence="5">N-acetyltransferase domain-containing protein</fullName>
    </recommendedName>
</protein>
<sequence length="346" mass="38812">MTTYALATPADDAVLRALLRDNAMPAWVTMTLQREPCYFDGCDHFGRDWAVIAREGDTPVGMYACAEQPLHLNGRPTEVGYLGALRVSPQFRNRPRILRQGFASIPRFSHLRDQPLWYTAIATDNLPARRMLEANLPGMPHYQFTNELVTSALPRSRGRRRNLWRAAQSYDMAHLCDFYNQHARQHQFSPALSPAVANRTGASFYMLERDGALAACMALWHQPYKQVVAQAYRRPLAALLPAYNLWARLGRRVPLPAIGQALDQTYLAFLAVAPEWASASTELLEDALALCPSDALTLGLHATHPWLPALMRTFRPLTYRTRLYAVSFDGAVVLDGRPAQPEVAVL</sequence>
<name>A0A2S9KJ85_9BURK</name>
<dbReference type="EMBL" id="PVLR01000002">
    <property type="protein sequence ID" value="PRD70500.1"/>
    <property type="molecule type" value="Genomic_DNA"/>
</dbReference>
<evidence type="ECO:0000313" key="3">
    <source>
        <dbReference type="Proteomes" id="UP000238326"/>
    </source>
</evidence>
<organism evidence="2 3">
    <name type="scientific">Malikia spinosa</name>
    <dbReference type="NCBI Taxonomy" id="86180"/>
    <lineage>
        <taxon>Bacteria</taxon>
        <taxon>Pseudomonadati</taxon>
        <taxon>Pseudomonadota</taxon>
        <taxon>Betaproteobacteria</taxon>
        <taxon>Burkholderiales</taxon>
        <taxon>Comamonadaceae</taxon>
        <taxon>Malikia</taxon>
    </lineage>
</organism>
<evidence type="ECO:0008006" key="5">
    <source>
        <dbReference type="Google" id="ProtNLM"/>
    </source>
</evidence>
<evidence type="ECO:0000313" key="2">
    <source>
        <dbReference type="EMBL" id="PRD70500.1"/>
    </source>
</evidence>
<dbReference type="InterPro" id="IPR016181">
    <property type="entry name" value="Acyl_CoA_acyltransferase"/>
</dbReference>
<dbReference type="AlphaFoldDB" id="A0A2S9KJ85"/>
<dbReference type="Proteomes" id="UP000481947">
    <property type="component" value="Unassembled WGS sequence"/>
</dbReference>
<comment type="caution">
    <text evidence="2">The sequence shown here is derived from an EMBL/GenBank/DDBJ whole genome shotgun (WGS) entry which is preliminary data.</text>
</comment>
<dbReference type="RefSeq" id="WP_105727989.1">
    <property type="nucleotide sequence ID" value="NZ_PVLR01000002.1"/>
</dbReference>
<evidence type="ECO:0000313" key="4">
    <source>
        <dbReference type="Proteomes" id="UP000481947"/>
    </source>
</evidence>
<dbReference type="EMBL" id="VYSB01000012">
    <property type="protein sequence ID" value="MYZ52758.1"/>
    <property type="molecule type" value="Genomic_DNA"/>
</dbReference>